<dbReference type="GO" id="GO:0006313">
    <property type="term" value="P:DNA transposition"/>
    <property type="evidence" value="ECO:0007669"/>
    <property type="project" value="InterPro"/>
</dbReference>
<dbReference type="GO" id="GO:0004803">
    <property type="term" value="F:transposase activity"/>
    <property type="evidence" value="ECO:0007669"/>
    <property type="project" value="InterPro"/>
</dbReference>
<dbReference type="InterPro" id="IPR002514">
    <property type="entry name" value="Transposase_8"/>
</dbReference>
<sequence length="126" mass="14312">MVAIARRRQFSASEKRRILAEADRCSEPGQIGALLRREGIYSSNLAAWRKRRAAEGKTGLDPRKRGHKADPVIAETRRTAALTREIDRLRRQLMQARLIIDVQKKVSSLMALQNEEDTDGNSAWTE</sequence>
<dbReference type="Pfam" id="PF01527">
    <property type="entry name" value="HTH_Tnp_1"/>
    <property type="match status" value="1"/>
</dbReference>
<dbReference type="GO" id="GO:0003677">
    <property type="term" value="F:DNA binding"/>
    <property type="evidence" value="ECO:0007669"/>
    <property type="project" value="InterPro"/>
</dbReference>
<dbReference type="Proteomes" id="UP000195221">
    <property type="component" value="Unassembled WGS sequence"/>
</dbReference>
<gene>
    <name evidence="1" type="ORF">PAMC26577_11435</name>
</gene>
<dbReference type="EMBL" id="NBTZ01000039">
    <property type="protein sequence ID" value="OTP76225.1"/>
    <property type="molecule type" value="Genomic_DNA"/>
</dbReference>
<proteinExistence type="predicted"/>
<dbReference type="AlphaFoldDB" id="A0A242MXV6"/>
<evidence type="ECO:0000313" key="1">
    <source>
        <dbReference type="EMBL" id="OTP76225.1"/>
    </source>
</evidence>
<comment type="caution">
    <text evidence="1">The sequence shown here is derived from an EMBL/GenBank/DDBJ whole genome shotgun (WGS) entry which is preliminary data.</text>
</comment>
<evidence type="ECO:0000313" key="2">
    <source>
        <dbReference type="Proteomes" id="UP000195221"/>
    </source>
</evidence>
<reference evidence="1 2" key="1">
    <citation type="submission" date="2017-03" db="EMBL/GenBank/DDBJ databases">
        <title>Genome analysis of strain PAMC 26577.</title>
        <authorList>
            <person name="Oh H.-M."/>
            <person name="Yang J.-A."/>
        </authorList>
    </citation>
    <scope>NUCLEOTIDE SEQUENCE [LARGE SCALE GENOMIC DNA]</scope>
    <source>
        <strain evidence="1 2">PAMC 26577</strain>
    </source>
</reference>
<name>A0A242MXV6_CABSO</name>
<organism evidence="1 2">
    <name type="scientific">Caballeronia sordidicola</name>
    <name type="common">Burkholderia sordidicola</name>
    <dbReference type="NCBI Taxonomy" id="196367"/>
    <lineage>
        <taxon>Bacteria</taxon>
        <taxon>Pseudomonadati</taxon>
        <taxon>Pseudomonadota</taxon>
        <taxon>Betaproteobacteria</taxon>
        <taxon>Burkholderiales</taxon>
        <taxon>Burkholderiaceae</taxon>
        <taxon>Caballeronia</taxon>
    </lineage>
</organism>
<protein>
    <recommendedName>
        <fullName evidence="3">Transposase</fullName>
    </recommendedName>
</protein>
<accession>A0A242MXV6</accession>
<evidence type="ECO:0008006" key="3">
    <source>
        <dbReference type="Google" id="ProtNLM"/>
    </source>
</evidence>